<feature type="transmembrane region" description="Helical" evidence="1">
    <location>
        <begin position="214"/>
        <end position="239"/>
    </location>
</feature>
<reference evidence="4" key="1">
    <citation type="submission" date="2017-09" db="EMBL/GenBank/DDBJ databases">
        <title>Depth-based differentiation of microbial function through sediment-hosted aquifers and enrichment of novel symbionts in the deep terrestrial subsurface.</title>
        <authorList>
            <person name="Probst A.J."/>
            <person name="Ladd B."/>
            <person name="Jarett J.K."/>
            <person name="Geller-Mcgrath D.E."/>
            <person name="Sieber C.M.K."/>
            <person name="Emerson J.B."/>
            <person name="Anantharaman K."/>
            <person name="Thomas B.C."/>
            <person name="Malmstrom R."/>
            <person name="Stieglmeier M."/>
            <person name="Klingl A."/>
            <person name="Woyke T."/>
            <person name="Ryan C.M."/>
            <person name="Banfield J.F."/>
        </authorList>
    </citation>
    <scope>NUCLEOTIDE SEQUENCE [LARGE SCALE GENOMIC DNA]</scope>
</reference>
<keyword evidence="1" id="KW-0472">Membrane</keyword>
<evidence type="ECO:0000256" key="2">
    <source>
        <dbReference type="SAM" id="SignalP"/>
    </source>
</evidence>
<proteinExistence type="predicted"/>
<feature type="transmembrane region" description="Helical" evidence="1">
    <location>
        <begin position="89"/>
        <end position="112"/>
    </location>
</feature>
<evidence type="ECO:0000313" key="3">
    <source>
        <dbReference type="EMBL" id="PJE59951.1"/>
    </source>
</evidence>
<keyword evidence="1" id="KW-0812">Transmembrane</keyword>
<protein>
    <submittedName>
        <fullName evidence="3">Uncharacterized protein</fullName>
    </submittedName>
</protein>
<comment type="caution">
    <text evidence="3">The sequence shown here is derived from an EMBL/GenBank/DDBJ whole genome shotgun (WGS) entry which is preliminary data.</text>
</comment>
<dbReference type="EMBL" id="PFEA01000018">
    <property type="protein sequence ID" value="PJE59951.1"/>
    <property type="molecule type" value="Genomic_DNA"/>
</dbReference>
<accession>A0A2M8KJ57</accession>
<dbReference type="PANTHER" id="PTHR31272:SF9">
    <property type="entry name" value="BLL1027 PROTEIN"/>
    <property type="match status" value="1"/>
</dbReference>
<feature type="transmembrane region" description="Helical" evidence="1">
    <location>
        <begin position="49"/>
        <end position="77"/>
    </location>
</feature>
<keyword evidence="2" id="KW-0732">Signal</keyword>
<dbReference type="AlphaFoldDB" id="A0A2M8KJ57"/>
<feature type="signal peptide" evidence="2">
    <location>
        <begin position="1"/>
        <end position="25"/>
    </location>
</feature>
<feature type="transmembrane region" description="Helical" evidence="1">
    <location>
        <begin position="251"/>
        <end position="272"/>
    </location>
</feature>
<name>A0A2M8KJ57_9BACT</name>
<sequence>MKKLAITISVLALGFFLLIPVSTLAQENTEECVTATCTKILDLPESWKTSLTATAVVGGAIVDAINPCAFAVFILLFASLMTARGKKRALQGGLFFALAVFLSYFSMGFGLVKILKEINISSTALNIVGIFAIIIGLLNIKDYFGYERGPTMEVPQSWRPKMKTLIRGVTTPQGSFLVGLLVSLFLLPCTSGPYVIILSLLAKQNSLGLTLGYLLLYNLVFILPFILITAIMYFGFSAMRAEELRQRKIRLLHLIAGIILTLLGIAILLGLFKF</sequence>
<evidence type="ECO:0000256" key="1">
    <source>
        <dbReference type="SAM" id="Phobius"/>
    </source>
</evidence>
<organism evidence="3 4">
    <name type="scientific">Candidatus Portnoybacteria bacterium CG10_big_fil_rev_8_21_14_0_10_44_7</name>
    <dbReference type="NCBI Taxonomy" id="1974816"/>
    <lineage>
        <taxon>Bacteria</taxon>
        <taxon>Candidatus Portnoyibacteriota</taxon>
    </lineage>
</organism>
<feature type="transmembrane region" description="Helical" evidence="1">
    <location>
        <begin position="118"/>
        <end position="138"/>
    </location>
</feature>
<feature type="chain" id="PRO_5014611304" evidence="2">
    <location>
        <begin position="26"/>
        <end position="274"/>
    </location>
</feature>
<gene>
    <name evidence="3" type="ORF">COU85_00920</name>
</gene>
<feature type="transmembrane region" description="Helical" evidence="1">
    <location>
        <begin position="176"/>
        <end position="202"/>
    </location>
</feature>
<dbReference type="InterPro" id="IPR051790">
    <property type="entry name" value="Cytochrome_c-biogenesis_DsbD"/>
</dbReference>
<keyword evidence="1" id="KW-1133">Transmembrane helix</keyword>
<dbReference type="Proteomes" id="UP000231086">
    <property type="component" value="Unassembled WGS sequence"/>
</dbReference>
<evidence type="ECO:0000313" key="4">
    <source>
        <dbReference type="Proteomes" id="UP000231086"/>
    </source>
</evidence>
<dbReference type="PANTHER" id="PTHR31272">
    <property type="entry name" value="CYTOCHROME C-TYPE BIOGENESIS PROTEIN HI_1454-RELATED"/>
    <property type="match status" value="1"/>
</dbReference>